<accession>A0A2D0ANE0</accession>
<dbReference type="RefSeq" id="WP_088473443.1">
    <property type="nucleotide sequence ID" value="NZ_NISJ01000008.1"/>
</dbReference>
<dbReference type="OrthoDB" id="6039124at2"/>
<sequence>MTEIIKLNSRGRPAYRVTFEARQTVERMKFCGESDITIARALGIDADTMRKHFADELADGYAMRRRELIDVLFDAARAGKVAAVNALDKMNRASRAAPEPNIP</sequence>
<reference evidence="1 2" key="1">
    <citation type="journal article" date="2002" name="Int. J. Syst. Evol. Microbiol.">
        <title>Sphingopyxis witflariensis sp. nov., isolated from activated sludge.</title>
        <authorList>
            <person name="Kampfer P."/>
            <person name="Witzenberger R."/>
            <person name="Denner E.B."/>
            <person name="Busse H.J."/>
            <person name="Neef A."/>
        </authorList>
    </citation>
    <scope>NUCLEOTIDE SEQUENCE [LARGE SCALE GENOMIC DNA]</scope>
    <source>
        <strain evidence="1 2">DSM 14551</strain>
    </source>
</reference>
<organism evidence="1 2">
    <name type="scientific">Sphingopyxis witflariensis</name>
    <dbReference type="NCBI Taxonomy" id="173675"/>
    <lineage>
        <taxon>Bacteria</taxon>
        <taxon>Pseudomonadati</taxon>
        <taxon>Pseudomonadota</taxon>
        <taxon>Alphaproteobacteria</taxon>
        <taxon>Sphingomonadales</taxon>
        <taxon>Sphingomonadaceae</taxon>
        <taxon>Sphingopyxis</taxon>
    </lineage>
</organism>
<dbReference type="AlphaFoldDB" id="A0A2D0ANE0"/>
<proteinExistence type="predicted"/>
<protein>
    <submittedName>
        <fullName evidence="1">Uncharacterized protein</fullName>
    </submittedName>
</protein>
<dbReference type="EMBL" id="NISJ01000008">
    <property type="protein sequence ID" value="OWQ95114.1"/>
    <property type="molecule type" value="Genomic_DNA"/>
</dbReference>
<name>A0A2D0ANE0_9SPHN</name>
<gene>
    <name evidence="1" type="ORF">CDQ91_14430</name>
</gene>
<dbReference type="Proteomes" id="UP000197097">
    <property type="component" value="Unassembled WGS sequence"/>
</dbReference>
<evidence type="ECO:0000313" key="1">
    <source>
        <dbReference type="EMBL" id="OWQ95114.1"/>
    </source>
</evidence>
<keyword evidence="2" id="KW-1185">Reference proteome</keyword>
<comment type="caution">
    <text evidence="1">The sequence shown here is derived from an EMBL/GenBank/DDBJ whole genome shotgun (WGS) entry which is preliminary data.</text>
</comment>
<evidence type="ECO:0000313" key="2">
    <source>
        <dbReference type="Proteomes" id="UP000197097"/>
    </source>
</evidence>